<dbReference type="EMBL" id="JH713598">
    <property type="protein sequence ID" value="EFO13407.1"/>
    <property type="molecule type" value="Genomic_DNA"/>
</dbReference>
<name>A0A1S0TGB9_LOALO</name>
<dbReference type="CTD" id="9952607"/>
<organism evidence="1">
    <name type="scientific">Loa loa</name>
    <name type="common">Eye worm</name>
    <name type="synonym">Filaria loa</name>
    <dbReference type="NCBI Taxonomy" id="7209"/>
    <lineage>
        <taxon>Eukaryota</taxon>
        <taxon>Metazoa</taxon>
        <taxon>Ecdysozoa</taxon>
        <taxon>Nematoda</taxon>
        <taxon>Chromadorea</taxon>
        <taxon>Rhabditida</taxon>
        <taxon>Spirurina</taxon>
        <taxon>Spiruromorpha</taxon>
        <taxon>Filarioidea</taxon>
        <taxon>Onchocercidae</taxon>
        <taxon>Loa</taxon>
    </lineage>
</organism>
<reference evidence="1" key="1">
    <citation type="submission" date="2012-04" db="EMBL/GenBank/DDBJ databases">
        <title>The Genome Sequence of Loa loa.</title>
        <authorList>
            <consortium name="The Broad Institute Genome Sequencing Platform"/>
            <consortium name="Broad Institute Genome Sequencing Center for Infectious Disease"/>
            <person name="Nutman T.B."/>
            <person name="Fink D.L."/>
            <person name="Russ C."/>
            <person name="Young S."/>
            <person name="Zeng Q."/>
            <person name="Gargeya S."/>
            <person name="Alvarado L."/>
            <person name="Berlin A."/>
            <person name="Chapman S.B."/>
            <person name="Chen Z."/>
            <person name="Freedman E."/>
            <person name="Gellesch M."/>
            <person name="Goldberg J."/>
            <person name="Griggs A."/>
            <person name="Gujja S."/>
            <person name="Heilman E.R."/>
            <person name="Heiman D."/>
            <person name="Howarth C."/>
            <person name="Mehta T."/>
            <person name="Neiman D."/>
            <person name="Pearson M."/>
            <person name="Roberts A."/>
            <person name="Saif S."/>
            <person name="Shea T."/>
            <person name="Shenoy N."/>
            <person name="Sisk P."/>
            <person name="Stolte C."/>
            <person name="Sykes S."/>
            <person name="White J."/>
            <person name="Yandava C."/>
            <person name="Haas B."/>
            <person name="Henn M.R."/>
            <person name="Nusbaum C."/>
            <person name="Birren B."/>
        </authorList>
    </citation>
    <scope>NUCLEOTIDE SEQUENCE [LARGE SCALE GENOMIC DNA]</scope>
</reference>
<sequence length="52" mass="6211">RSEKLREGREWKWEKEQNEIESAVCITQQVLSDPPVSIHLSNENKYNGIERR</sequence>
<proteinExistence type="predicted"/>
<dbReference type="KEGG" id="loa:LOAG_15122"/>
<dbReference type="InParanoid" id="A0A1S0TGB9"/>
<gene>
    <name evidence="1" type="ORF">LOAG_15122</name>
</gene>
<dbReference type="RefSeq" id="XP_003150662.1">
    <property type="nucleotide sequence ID" value="XM_003150614.1"/>
</dbReference>
<protein>
    <submittedName>
        <fullName evidence="1">Uncharacterized protein</fullName>
    </submittedName>
</protein>
<evidence type="ECO:0000313" key="1">
    <source>
        <dbReference type="EMBL" id="EFO13407.1"/>
    </source>
</evidence>
<accession>A0A1S0TGB9</accession>
<feature type="non-terminal residue" evidence="1">
    <location>
        <position position="1"/>
    </location>
</feature>
<dbReference type="GeneID" id="9952607"/>
<dbReference type="AlphaFoldDB" id="A0A1S0TGB9"/>